<feature type="region of interest" description="Disordered" evidence="6">
    <location>
        <begin position="270"/>
        <end position="294"/>
    </location>
</feature>
<comment type="similarity">
    <text evidence="4">Belongs to the TRAFAC class YlqF/YawG GTPase family. MTG1 subfamily.</text>
</comment>
<accession>A0A2T5G911</accession>
<dbReference type="GO" id="GO:0006412">
    <property type="term" value="P:translation"/>
    <property type="evidence" value="ECO:0007669"/>
    <property type="project" value="TreeGrafter"/>
</dbReference>
<keyword evidence="4" id="KW-0963">Cytoplasm</keyword>
<keyword evidence="2 4" id="KW-0547">Nucleotide-binding</keyword>
<evidence type="ECO:0000259" key="7">
    <source>
        <dbReference type="Pfam" id="PF01926"/>
    </source>
</evidence>
<proteinExistence type="inferred from homology"/>
<dbReference type="CDD" id="cd01856">
    <property type="entry name" value="YlqF"/>
    <property type="match status" value="1"/>
</dbReference>
<dbReference type="Gene3D" id="3.40.50.300">
    <property type="entry name" value="P-loop containing nucleotide triphosphate hydrolases"/>
    <property type="match status" value="1"/>
</dbReference>
<evidence type="ECO:0000313" key="8">
    <source>
        <dbReference type="EMBL" id="PTQ52687.1"/>
    </source>
</evidence>
<dbReference type="InterPro" id="IPR027417">
    <property type="entry name" value="P-loop_NTPase"/>
</dbReference>
<sequence>MSGTIQWYPGHMARAERDLRERAALVDVVLLLVDARIPRSSSSHPRIEAALAGRPTLLVLGKADLADPRATEAWVRWFARRGRTAVPFSARSSRSVAPLVRHVFSAVSARGGRPPRVAVVGMPNVGKSTLVNRLVGRRATRVGRLPGVTRGIQWLRGPAGLLVLDTPGILPPRLDDQEAAQRLALLGLVREERAPREVLAAFAFSLLRGRYRDRLEARYGSFRAEDLEGPGAFYRALAGRLRFLLPGGKPDAERAMRHVLREIREGRFGPMTLEWPEEENGQEEENGHEEGGEP</sequence>
<feature type="binding site" evidence="5">
    <location>
        <begin position="124"/>
        <end position="129"/>
    </location>
    <ligand>
        <name>GTP</name>
        <dbReference type="ChEBI" id="CHEBI:37565"/>
    </ligand>
</feature>
<dbReference type="GO" id="GO:0003924">
    <property type="term" value="F:GTPase activity"/>
    <property type="evidence" value="ECO:0007669"/>
    <property type="project" value="TreeGrafter"/>
</dbReference>
<dbReference type="Pfam" id="PF01926">
    <property type="entry name" value="MMR_HSR1"/>
    <property type="match status" value="1"/>
</dbReference>
<dbReference type="PIRSF" id="PIRSF006230">
    <property type="entry name" value="MG442"/>
    <property type="match status" value="1"/>
</dbReference>
<comment type="subcellular location">
    <subcellularLocation>
        <location evidence="4">Cytoplasm</location>
    </subcellularLocation>
</comment>
<dbReference type="GO" id="GO:0005737">
    <property type="term" value="C:cytoplasm"/>
    <property type="evidence" value="ECO:0007669"/>
    <property type="project" value="UniProtKB-SubCell"/>
</dbReference>
<dbReference type="GO" id="GO:0005525">
    <property type="term" value="F:GTP binding"/>
    <property type="evidence" value="ECO:0007669"/>
    <property type="project" value="UniProtKB-KW"/>
</dbReference>
<dbReference type="SUPFAM" id="SSF52540">
    <property type="entry name" value="P-loop containing nucleoside triphosphate hydrolases"/>
    <property type="match status" value="1"/>
</dbReference>
<dbReference type="AlphaFoldDB" id="A0A2T5G911"/>
<feature type="domain" description="G" evidence="7">
    <location>
        <begin position="116"/>
        <end position="175"/>
    </location>
</feature>
<reference evidence="8 9" key="1">
    <citation type="submission" date="2017-08" db="EMBL/GenBank/DDBJ databases">
        <title>Burning lignite coal seam in the remote Altai Mountains harbors a hydrogen-driven thermophilic microbial community.</title>
        <authorList>
            <person name="Kadnikov V.V."/>
            <person name="Mardanov A.V."/>
            <person name="Ivasenko D."/>
            <person name="Beletsky A.V."/>
            <person name="Karnachuk O.V."/>
            <person name="Ravin N.V."/>
        </authorList>
    </citation>
    <scope>NUCLEOTIDE SEQUENCE [LARGE SCALE GENOMIC DNA]</scope>
    <source>
        <strain evidence="8">AL31</strain>
    </source>
</reference>
<dbReference type="InterPro" id="IPR016478">
    <property type="entry name" value="GTPase_MTG1"/>
</dbReference>
<dbReference type="InterPro" id="IPR006073">
    <property type="entry name" value="GTP-bd"/>
</dbReference>
<evidence type="ECO:0000313" key="9">
    <source>
        <dbReference type="Proteomes" id="UP000244016"/>
    </source>
</evidence>
<evidence type="ECO:0000256" key="5">
    <source>
        <dbReference type="PIRSR" id="PIRSR006230-1"/>
    </source>
</evidence>
<dbReference type="InterPro" id="IPR023179">
    <property type="entry name" value="GTP-bd_ortho_bundle_sf"/>
</dbReference>
<dbReference type="NCBIfam" id="TIGR03596">
    <property type="entry name" value="GTPase_YlqF"/>
    <property type="match status" value="1"/>
</dbReference>
<dbReference type="Proteomes" id="UP000244016">
    <property type="component" value="Unassembled WGS sequence"/>
</dbReference>
<gene>
    <name evidence="8" type="ORF">BLITH_0866</name>
</gene>
<evidence type="ECO:0000256" key="4">
    <source>
        <dbReference type="PIRNR" id="PIRNR006230"/>
    </source>
</evidence>
<comment type="caution">
    <text evidence="8">The sequence shown here is derived from an EMBL/GenBank/DDBJ whole genome shotgun (WGS) entry which is preliminary data.</text>
</comment>
<keyword evidence="3 4" id="KW-0342">GTP-binding</keyword>
<name>A0A2T5G911_9BACL</name>
<organism evidence="8 9">
    <name type="scientific">Brockia lithotrophica</name>
    <dbReference type="NCBI Taxonomy" id="933949"/>
    <lineage>
        <taxon>Bacteria</taxon>
        <taxon>Bacillati</taxon>
        <taxon>Bacillota</taxon>
        <taxon>Bacilli</taxon>
        <taxon>Bacillales</taxon>
        <taxon>Bacillales Family X. Incertae Sedis</taxon>
        <taxon>Brockia</taxon>
    </lineage>
</organism>
<feature type="compositionally biased region" description="Acidic residues" evidence="6">
    <location>
        <begin position="275"/>
        <end position="287"/>
    </location>
</feature>
<evidence type="ECO:0000256" key="1">
    <source>
        <dbReference type="ARBA" id="ARBA00014898"/>
    </source>
</evidence>
<protein>
    <recommendedName>
        <fullName evidence="1 4">Ribosome biogenesis GTPase A</fullName>
    </recommendedName>
</protein>
<evidence type="ECO:0000256" key="6">
    <source>
        <dbReference type="SAM" id="MobiDB-lite"/>
    </source>
</evidence>
<evidence type="ECO:0000256" key="2">
    <source>
        <dbReference type="ARBA" id="ARBA00022741"/>
    </source>
</evidence>
<evidence type="ECO:0000256" key="3">
    <source>
        <dbReference type="ARBA" id="ARBA00023134"/>
    </source>
</evidence>
<dbReference type="PRINTS" id="PR00326">
    <property type="entry name" value="GTP1OBG"/>
</dbReference>
<dbReference type="PANTHER" id="PTHR45782">
    <property type="entry name" value="MITOCHONDRIAL RIBOSOME-ASSOCIATED GTPASE 1"/>
    <property type="match status" value="1"/>
</dbReference>
<dbReference type="PANTHER" id="PTHR45782:SF5">
    <property type="entry name" value="DAR GTPASE 3, CHLOROPLASTIC"/>
    <property type="match status" value="1"/>
</dbReference>
<dbReference type="InterPro" id="IPR019991">
    <property type="entry name" value="GTP-bd_ribosome_bgen"/>
</dbReference>
<comment type="function">
    <text evidence="4">Required for a late step of 50S ribosomal subunit assembly. Has GTPase activity.</text>
</comment>
<feature type="binding site" evidence="5">
    <location>
        <position position="168"/>
    </location>
    <ligand>
        <name>GTP</name>
        <dbReference type="ChEBI" id="CHEBI:37565"/>
    </ligand>
</feature>
<dbReference type="EMBL" id="PEBW01000002">
    <property type="protein sequence ID" value="PTQ52687.1"/>
    <property type="molecule type" value="Genomic_DNA"/>
</dbReference>
<dbReference type="Gene3D" id="1.10.1580.10">
    <property type="match status" value="1"/>
</dbReference>